<keyword evidence="4 8" id="KW-0285">Flavoprotein</keyword>
<dbReference type="GO" id="GO:0071949">
    <property type="term" value="F:FAD binding"/>
    <property type="evidence" value="ECO:0007669"/>
    <property type="project" value="TreeGrafter"/>
</dbReference>
<dbReference type="GO" id="GO:0106312">
    <property type="term" value="F:methylenetetrahydrofolate reductase (NADH) activity"/>
    <property type="evidence" value="ECO:0007669"/>
    <property type="project" value="UniProtKB-EC"/>
</dbReference>
<evidence type="ECO:0000256" key="8">
    <source>
        <dbReference type="RuleBase" id="RU003862"/>
    </source>
</evidence>
<evidence type="ECO:0000256" key="1">
    <source>
        <dbReference type="ARBA" id="ARBA00001974"/>
    </source>
</evidence>
<dbReference type="InterPro" id="IPR003171">
    <property type="entry name" value="Mehydrof_redctse-like"/>
</dbReference>
<evidence type="ECO:0000256" key="7">
    <source>
        <dbReference type="ARBA" id="ARBA00048628"/>
    </source>
</evidence>
<comment type="similarity">
    <text evidence="3 8">Belongs to the methylenetetrahydrofolate reductase family.</text>
</comment>
<evidence type="ECO:0000313" key="10">
    <source>
        <dbReference type="Proteomes" id="UP000623010"/>
    </source>
</evidence>
<comment type="pathway">
    <text evidence="2 8">One-carbon metabolism; tetrahydrofolate interconversion.</text>
</comment>
<evidence type="ECO:0000256" key="2">
    <source>
        <dbReference type="ARBA" id="ARBA00004777"/>
    </source>
</evidence>
<dbReference type="GO" id="GO:0009086">
    <property type="term" value="P:methionine biosynthetic process"/>
    <property type="evidence" value="ECO:0007669"/>
    <property type="project" value="TreeGrafter"/>
</dbReference>
<dbReference type="EMBL" id="BMWH01000017">
    <property type="protein sequence ID" value="GGZ97436.1"/>
    <property type="molecule type" value="Genomic_DNA"/>
</dbReference>
<gene>
    <name evidence="9" type="primary">metF</name>
    <name evidence="9" type="ORF">GCM10010389_40780</name>
</gene>
<sequence>MTGGLPRGGGGGRDVTVASALRRPGPSFSVEFFPPRDPAGERRLWRCVRELEPLAPVFASVTYGAGGSTRERTVQTTARLREQTTLCTVAHLAAVGHSVAELRHALSWYAATGVRNLLLVRGDPPGDPGGEWIAHPQGLTHAAELVAPARTLGDFCVGVAAFPHGHPRSPDAASDLAHLVRKIRAGADFAVAQLFFDVEAFLRLRDRLDGQGCDVPLLPGVLPMTTPKVLRKAVELSGVCGVCGEPEQARVLLRYADDPAAFRAAGLDAAVRLCARLLDEGVPALHFYSLNTTAATRHVLDALGVGTRPAMAPSLRLEAERV</sequence>
<comment type="catalytic activity">
    <reaction evidence="7">
        <text>(6S)-5-methyl-5,6,7,8-tetrahydrofolate + NAD(+) = (6R)-5,10-methylene-5,6,7,8-tetrahydrofolate + NADH + H(+)</text>
        <dbReference type="Rhea" id="RHEA:19821"/>
        <dbReference type="ChEBI" id="CHEBI:15378"/>
        <dbReference type="ChEBI" id="CHEBI:15636"/>
        <dbReference type="ChEBI" id="CHEBI:18608"/>
        <dbReference type="ChEBI" id="CHEBI:57540"/>
        <dbReference type="ChEBI" id="CHEBI:57945"/>
        <dbReference type="EC" id="1.5.1.54"/>
    </reaction>
    <physiologicalReaction direction="right-to-left" evidence="7">
        <dbReference type="Rhea" id="RHEA:19823"/>
    </physiologicalReaction>
</comment>
<proteinExistence type="inferred from homology"/>
<dbReference type="PANTHER" id="PTHR45754">
    <property type="entry name" value="METHYLENETETRAHYDROFOLATE REDUCTASE"/>
    <property type="match status" value="1"/>
</dbReference>
<comment type="cofactor">
    <cofactor evidence="1 8">
        <name>FAD</name>
        <dbReference type="ChEBI" id="CHEBI:57692"/>
    </cofactor>
</comment>
<keyword evidence="6 8" id="KW-0560">Oxidoreductase</keyword>
<dbReference type="GO" id="GO:0035999">
    <property type="term" value="P:tetrahydrofolate interconversion"/>
    <property type="evidence" value="ECO:0007669"/>
    <property type="project" value="TreeGrafter"/>
</dbReference>
<keyword evidence="10" id="KW-1185">Reference proteome</keyword>
<reference evidence="9" key="1">
    <citation type="journal article" date="2014" name="Int. J. Syst. Evol. Microbiol.">
        <title>Complete genome sequence of Corynebacterium casei LMG S-19264T (=DSM 44701T), isolated from a smear-ripened cheese.</title>
        <authorList>
            <consortium name="US DOE Joint Genome Institute (JGI-PGF)"/>
            <person name="Walter F."/>
            <person name="Albersmeier A."/>
            <person name="Kalinowski J."/>
            <person name="Ruckert C."/>
        </authorList>
    </citation>
    <scope>NUCLEOTIDE SEQUENCE</scope>
    <source>
        <strain evidence="9">JCM 5016</strain>
    </source>
</reference>
<dbReference type="GO" id="GO:0005829">
    <property type="term" value="C:cytosol"/>
    <property type="evidence" value="ECO:0007669"/>
    <property type="project" value="TreeGrafter"/>
</dbReference>
<protein>
    <recommendedName>
        <fullName evidence="8">Methylenetetrahydrofolate reductase</fullName>
    </recommendedName>
</protein>
<dbReference type="InterPro" id="IPR029041">
    <property type="entry name" value="FAD-linked_oxidoreductase-like"/>
</dbReference>
<dbReference type="Gene3D" id="3.20.20.220">
    <property type="match status" value="1"/>
</dbReference>
<dbReference type="Pfam" id="PF02219">
    <property type="entry name" value="MTHFR"/>
    <property type="match status" value="1"/>
</dbReference>
<evidence type="ECO:0000256" key="4">
    <source>
        <dbReference type="ARBA" id="ARBA00022630"/>
    </source>
</evidence>
<evidence type="ECO:0000256" key="5">
    <source>
        <dbReference type="ARBA" id="ARBA00022827"/>
    </source>
</evidence>
<dbReference type="CDD" id="cd00537">
    <property type="entry name" value="MTHFR"/>
    <property type="match status" value="1"/>
</dbReference>
<evidence type="ECO:0000256" key="3">
    <source>
        <dbReference type="ARBA" id="ARBA00006743"/>
    </source>
</evidence>
<evidence type="ECO:0000313" key="9">
    <source>
        <dbReference type="EMBL" id="GGZ97436.1"/>
    </source>
</evidence>
<dbReference type="Proteomes" id="UP000623010">
    <property type="component" value="Unassembled WGS sequence"/>
</dbReference>
<comment type="caution">
    <text evidence="9">The sequence shown here is derived from an EMBL/GenBank/DDBJ whole genome shotgun (WGS) entry which is preliminary data.</text>
</comment>
<name>A0A918RGR4_9ACTN</name>
<dbReference type="PANTHER" id="PTHR45754:SF3">
    <property type="entry name" value="METHYLENETETRAHYDROFOLATE REDUCTASE (NADPH)"/>
    <property type="match status" value="1"/>
</dbReference>
<accession>A0A918RGR4</accession>
<evidence type="ECO:0000256" key="6">
    <source>
        <dbReference type="ARBA" id="ARBA00023002"/>
    </source>
</evidence>
<keyword evidence="5 8" id="KW-0274">FAD</keyword>
<reference evidence="9" key="2">
    <citation type="submission" date="2020-09" db="EMBL/GenBank/DDBJ databases">
        <authorList>
            <person name="Sun Q."/>
            <person name="Ohkuma M."/>
        </authorList>
    </citation>
    <scope>NUCLEOTIDE SEQUENCE</scope>
    <source>
        <strain evidence="9">JCM 5016</strain>
    </source>
</reference>
<dbReference type="SUPFAM" id="SSF51730">
    <property type="entry name" value="FAD-linked oxidoreductase"/>
    <property type="match status" value="1"/>
</dbReference>
<organism evidence="9 10">
    <name type="scientific">Streptomyces echinoruber</name>
    <dbReference type="NCBI Taxonomy" id="68898"/>
    <lineage>
        <taxon>Bacteria</taxon>
        <taxon>Bacillati</taxon>
        <taxon>Actinomycetota</taxon>
        <taxon>Actinomycetes</taxon>
        <taxon>Kitasatosporales</taxon>
        <taxon>Streptomycetaceae</taxon>
        <taxon>Streptomyces</taxon>
    </lineage>
</organism>
<dbReference type="AlphaFoldDB" id="A0A918RGR4"/>